<name>A0AAD9JRB3_9ANNE</name>
<dbReference type="SMART" id="SM00368">
    <property type="entry name" value="LRR_RI"/>
    <property type="match status" value="8"/>
</dbReference>
<dbReference type="Gene3D" id="3.80.10.10">
    <property type="entry name" value="Ribonuclease Inhibitor"/>
    <property type="match status" value="2"/>
</dbReference>
<gene>
    <name evidence="2" type="ORF">LSH36_196g06025</name>
</gene>
<proteinExistence type="predicted"/>
<dbReference type="AlphaFoldDB" id="A0AAD9JRB3"/>
<dbReference type="PANTHER" id="PTHR24114:SF2">
    <property type="entry name" value="F-BOX DOMAIN-CONTAINING PROTEIN-RELATED"/>
    <property type="match status" value="1"/>
</dbReference>
<dbReference type="InterPro" id="IPR001611">
    <property type="entry name" value="Leu-rich_rpt"/>
</dbReference>
<dbReference type="PANTHER" id="PTHR24114">
    <property type="entry name" value="LEUCINE RICH REPEAT FAMILY PROTEIN"/>
    <property type="match status" value="1"/>
</dbReference>
<dbReference type="Pfam" id="PF00560">
    <property type="entry name" value="LRR_1"/>
    <property type="match status" value="1"/>
</dbReference>
<evidence type="ECO:0000313" key="2">
    <source>
        <dbReference type="EMBL" id="KAK2157190.1"/>
    </source>
</evidence>
<accession>A0AAD9JRB3</accession>
<evidence type="ECO:0000256" key="1">
    <source>
        <dbReference type="SAM" id="MobiDB-lite"/>
    </source>
</evidence>
<dbReference type="SUPFAM" id="SSF52047">
    <property type="entry name" value="RNI-like"/>
    <property type="match status" value="1"/>
</dbReference>
<keyword evidence="3" id="KW-1185">Reference proteome</keyword>
<sequence length="394" mass="42512">MKYSVSSYSTVKALPSKAAQTGGDNLPDIPALDTIPTNQFVGNILAGTDDVEGDIRVTLENKARHISSPTDDTRALSRRTSGSTKSAKLRASAGGNEDDVDTETVLDVKERFPPYDGTGQLAYENACAKFHALPISSFHRKLAEATSIDIKHYGVGPKGAKAIAIPMVINSRVTALNLAGNNLTSEGLEHIVKMMVENDFITRLNLSDNNLKTDGAKLICEMLQLNDNLEVLDISGNGFTSHDSTILCEAIENHIHLKVVNLSNNEFGEESGKAIGSMISETASLRELDLSWNQIRGRAATEIAKGLKENICLKYFDLSWNGFGNKGCMELAEALSSCTLTELNLESNRVGAEGVVALCKALPDTDELKTLKLGKNPLPEEFAVAALELFLSIE</sequence>
<dbReference type="EMBL" id="JAODUP010000196">
    <property type="protein sequence ID" value="KAK2157190.1"/>
    <property type="molecule type" value="Genomic_DNA"/>
</dbReference>
<feature type="region of interest" description="Disordered" evidence="1">
    <location>
        <begin position="65"/>
        <end position="101"/>
    </location>
</feature>
<dbReference type="InterPro" id="IPR032675">
    <property type="entry name" value="LRR_dom_sf"/>
</dbReference>
<organism evidence="2 3">
    <name type="scientific">Paralvinella palmiformis</name>
    <dbReference type="NCBI Taxonomy" id="53620"/>
    <lineage>
        <taxon>Eukaryota</taxon>
        <taxon>Metazoa</taxon>
        <taxon>Spiralia</taxon>
        <taxon>Lophotrochozoa</taxon>
        <taxon>Annelida</taxon>
        <taxon>Polychaeta</taxon>
        <taxon>Sedentaria</taxon>
        <taxon>Canalipalpata</taxon>
        <taxon>Terebellida</taxon>
        <taxon>Terebelliformia</taxon>
        <taxon>Alvinellidae</taxon>
        <taxon>Paralvinella</taxon>
    </lineage>
</organism>
<protein>
    <submittedName>
        <fullName evidence="2">Uncharacterized protein</fullName>
    </submittedName>
</protein>
<comment type="caution">
    <text evidence="2">The sequence shown here is derived from an EMBL/GenBank/DDBJ whole genome shotgun (WGS) entry which is preliminary data.</text>
</comment>
<dbReference type="InterPro" id="IPR052394">
    <property type="entry name" value="LRR-containing"/>
</dbReference>
<evidence type="ECO:0000313" key="3">
    <source>
        <dbReference type="Proteomes" id="UP001208570"/>
    </source>
</evidence>
<dbReference type="Pfam" id="PF13516">
    <property type="entry name" value="LRR_6"/>
    <property type="match status" value="6"/>
</dbReference>
<dbReference type="Proteomes" id="UP001208570">
    <property type="component" value="Unassembled WGS sequence"/>
</dbReference>
<reference evidence="2" key="1">
    <citation type="journal article" date="2023" name="Mol. Biol. Evol.">
        <title>Third-Generation Sequencing Reveals the Adaptive Role of the Epigenome in Three Deep-Sea Polychaetes.</title>
        <authorList>
            <person name="Perez M."/>
            <person name="Aroh O."/>
            <person name="Sun Y."/>
            <person name="Lan Y."/>
            <person name="Juniper S.K."/>
            <person name="Young C.R."/>
            <person name="Angers B."/>
            <person name="Qian P.Y."/>
        </authorList>
    </citation>
    <scope>NUCLEOTIDE SEQUENCE</scope>
    <source>
        <strain evidence="2">P08H-3</strain>
    </source>
</reference>